<organism evidence="2 3">
    <name type="scientific">Blastomyces parvus</name>
    <dbReference type="NCBI Taxonomy" id="2060905"/>
    <lineage>
        <taxon>Eukaryota</taxon>
        <taxon>Fungi</taxon>
        <taxon>Dikarya</taxon>
        <taxon>Ascomycota</taxon>
        <taxon>Pezizomycotina</taxon>
        <taxon>Eurotiomycetes</taxon>
        <taxon>Eurotiomycetidae</taxon>
        <taxon>Onygenales</taxon>
        <taxon>Ajellomycetaceae</taxon>
        <taxon>Blastomyces</taxon>
    </lineage>
</organism>
<evidence type="ECO:0000256" key="1">
    <source>
        <dbReference type="SAM" id="MobiDB-lite"/>
    </source>
</evidence>
<feature type="region of interest" description="Disordered" evidence="1">
    <location>
        <begin position="1"/>
        <end position="46"/>
    </location>
</feature>
<feature type="region of interest" description="Disordered" evidence="1">
    <location>
        <begin position="201"/>
        <end position="240"/>
    </location>
</feature>
<dbReference type="OrthoDB" id="4188515at2759"/>
<sequence>MHIQEDTSESSGGSTSTCTSSSSYMEPGALYVQRQPSGKPAFVRRPTRYKTPGALLADALYNPRPIVQKHRPYQAPEANILEPANAPEPQQMPVPPYQQFQQYSHPQQQAIPNPNPNPLASFPNDMAQSMMPIAESCGTLYPEWKREGGNLIVLVPHCFWGPCSTPSLQTCYPPYAYERHRRKRDSKGSRRGRNYIERRDDCDCTSEDSCGDSCGERDIPVKKPSHKHKKKGKGKHKSFLRKCAHDVSDTSDEEGHNGRVRFREPVRRDTPGANLVGSGIYDPKTGTVHHANRSDGCCPPNVPFPLHPDSNATIPTYQPSHRPPPEWVPRTYYDDDRRNYEWNTDGEGADSRGRGRRRRVRSTTPPPSPSHNRPRDTQYPPDNRRYSREERGRSPGRPNIRDTYYDPPNTPYHSDYRYARPRSPDRYEQYLRDPPRGRSYSRRRPMPGPPTPGPHYERPRVVEMRPDRRPDELDPPTRARRGY</sequence>
<feature type="compositionally biased region" description="Low complexity" evidence="1">
    <location>
        <begin position="9"/>
        <end position="23"/>
    </location>
</feature>
<dbReference type="Proteomes" id="UP000224080">
    <property type="component" value="Unassembled WGS sequence"/>
</dbReference>
<dbReference type="EMBL" id="PDNC01000011">
    <property type="protein sequence ID" value="PGH08006.1"/>
    <property type="molecule type" value="Genomic_DNA"/>
</dbReference>
<keyword evidence="3" id="KW-1185">Reference proteome</keyword>
<feature type="compositionally biased region" description="Polar residues" evidence="1">
    <location>
        <begin position="310"/>
        <end position="319"/>
    </location>
</feature>
<name>A0A2B7XFU8_9EURO</name>
<feature type="compositionally biased region" description="Basic and acidic residues" evidence="1">
    <location>
        <begin position="414"/>
        <end position="436"/>
    </location>
</feature>
<accession>A0A2B7XFU8</accession>
<proteinExistence type="predicted"/>
<reference evidence="2 3" key="1">
    <citation type="submission" date="2017-10" db="EMBL/GenBank/DDBJ databases">
        <title>Comparative genomics in systemic dimorphic fungi from Ajellomycetaceae.</title>
        <authorList>
            <person name="Munoz J.F."/>
            <person name="Mcewen J.G."/>
            <person name="Clay O.K."/>
            <person name="Cuomo C.A."/>
        </authorList>
    </citation>
    <scope>NUCLEOTIDE SEQUENCE [LARGE SCALE GENOMIC DNA]</scope>
    <source>
        <strain evidence="2 3">UAMH130</strain>
    </source>
</reference>
<gene>
    <name evidence="2" type="ORF">GX51_01446</name>
</gene>
<comment type="caution">
    <text evidence="2">The sequence shown here is derived from an EMBL/GenBank/DDBJ whole genome shotgun (WGS) entry which is preliminary data.</text>
</comment>
<feature type="compositionally biased region" description="Basic and acidic residues" evidence="1">
    <location>
        <begin position="382"/>
        <end position="404"/>
    </location>
</feature>
<dbReference type="AlphaFoldDB" id="A0A2B7XFU8"/>
<feature type="region of interest" description="Disordered" evidence="1">
    <location>
        <begin position="301"/>
        <end position="483"/>
    </location>
</feature>
<protein>
    <submittedName>
        <fullName evidence="2">Uncharacterized protein</fullName>
    </submittedName>
</protein>
<evidence type="ECO:0000313" key="3">
    <source>
        <dbReference type="Proteomes" id="UP000224080"/>
    </source>
</evidence>
<feature type="compositionally biased region" description="Basic and acidic residues" evidence="1">
    <location>
        <begin position="455"/>
        <end position="477"/>
    </location>
</feature>
<evidence type="ECO:0000313" key="2">
    <source>
        <dbReference type="EMBL" id="PGH08006.1"/>
    </source>
</evidence>
<feature type="compositionally biased region" description="Basic residues" evidence="1">
    <location>
        <begin position="223"/>
        <end position="240"/>
    </location>
</feature>